<dbReference type="EMBL" id="CP095343">
    <property type="protein sequence ID" value="XAG63121.1"/>
    <property type="molecule type" value="Genomic_DNA"/>
</dbReference>
<gene>
    <name evidence="1" type="ORF">MRL64_14070</name>
</gene>
<reference evidence="1" key="1">
    <citation type="submission" date="2022-03" db="EMBL/GenBank/DDBJ databases">
        <title>Sea Food Isolates.</title>
        <authorList>
            <person name="Li c."/>
        </authorList>
    </citation>
    <scope>NUCLEOTIDE SEQUENCE</scope>
    <source>
        <strain evidence="1">19MO02SH05</strain>
    </source>
</reference>
<proteinExistence type="predicted"/>
<evidence type="ECO:0000313" key="1">
    <source>
        <dbReference type="EMBL" id="XAG63121.1"/>
    </source>
</evidence>
<accession>A0AAU6TN02</accession>
<sequence>MKANICFVSESFDFSKEQESVALSIKASSELVEKYLKDDGFISFSKSNDFDEMAANELFQHPQHLDAGTIMGLLYDANMGKASTIAELDSEAVVALVDAAKPEYDGAWMSLYSSDSNNTLTTQLHRNIIDDSSLVKFCSGVLVNNPRTHGEYAKSFVQLYRNLIFLDYPGHPKNTTFDSIRKTEGGYQLFIQGITDCLTFMDQYEIIPHDSQNNLNNLNANLDFPVTPEGTGKNKRTIAALKRDFLINNVEYKNVNCEYHYKLERIDGANGKGTYFFNRIYFGFFNKIDPGNPQIAIAHIGEHL</sequence>
<protein>
    <submittedName>
        <fullName evidence="1">Uncharacterized protein</fullName>
    </submittedName>
</protein>
<dbReference type="AlphaFoldDB" id="A0AAU6TN02"/>
<name>A0AAU6TN02_UNCXX</name>
<organism evidence="1">
    <name type="scientific">bacterium 19MO02SH05</name>
    <dbReference type="NCBI Taxonomy" id="2920696"/>
    <lineage>
        <taxon>Bacteria</taxon>
    </lineage>
</organism>